<dbReference type="GO" id="GO:0016740">
    <property type="term" value="F:transferase activity"/>
    <property type="evidence" value="ECO:0007669"/>
    <property type="project" value="UniProtKB-KW"/>
</dbReference>
<organism evidence="3">
    <name type="scientific">Candidatus Kentrum sp. LPFa</name>
    <dbReference type="NCBI Taxonomy" id="2126335"/>
    <lineage>
        <taxon>Bacteria</taxon>
        <taxon>Pseudomonadati</taxon>
        <taxon>Pseudomonadota</taxon>
        <taxon>Gammaproteobacteria</taxon>
        <taxon>Candidatus Kentrum</taxon>
    </lineage>
</organism>
<reference evidence="3" key="1">
    <citation type="submission" date="2019-02" db="EMBL/GenBank/DDBJ databases">
        <authorList>
            <person name="Gruber-Vodicka R. H."/>
            <person name="Seah K. B. B."/>
        </authorList>
    </citation>
    <scope>NUCLEOTIDE SEQUENCE</scope>
    <source>
        <strain evidence="2">BECK_S312</strain>
        <strain evidence="3">BECK_S426</strain>
    </source>
</reference>
<keyword evidence="1" id="KW-1133">Transmembrane helix</keyword>
<keyword evidence="3" id="KW-0808">Transferase</keyword>
<name>A0A450X421_9GAMM</name>
<accession>A0A450X421</accession>
<dbReference type="SUPFAM" id="SSF51161">
    <property type="entry name" value="Trimeric LpxA-like enzymes"/>
    <property type="match status" value="1"/>
</dbReference>
<evidence type="ECO:0000313" key="3">
    <source>
        <dbReference type="EMBL" id="VFK23980.1"/>
    </source>
</evidence>
<evidence type="ECO:0000313" key="2">
    <source>
        <dbReference type="EMBL" id="VFK07245.1"/>
    </source>
</evidence>
<dbReference type="InterPro" id="IPR011004">
    <property type="entry name" value="Trimer_LpxA-like_sf"/>
</dbReference>
<dbReference type="Gene3D" id="2.160.10.10">
    <property type="entry name" value="Hexapeptide repeat proteins"/>
    <property type="match status" value="1"/>
</dbReference>
<sequence>MNKYLKRFYSDIFLLYSFGSTMMFVLMDLLPHFLRNIFFKALLGRMGKKVMIDYKVYMRYLKNIELGNRVAINRGCQFYTSAHLGKKIILGNNVIVSPNVRFYGAGHDYEFVELPDIAEDIIVEDGCWICADTTIL</sequence>
<proteinExistence type="predicted"/>
<dbReference type="EMBL" id="CAADFP010000009">
    <property type="protein sequence ID" value="VFK23980.1"/>
    <property type="molecule type" value="Genomic_DNA"/>
</dbReference>
<keyword evidence="1" id="KW-0472">Membrane</keyword>
<dbReference type="PANTHER" id="PTHR23416">
    <property type="entry name" value="SIALIC ACID SYNTHASE-RELATED"/>
    <property type="match status" value="1"/>
</dbReference>
<protein>
    <submittedName>
        <fullName evidence="3">Bacterial transferase hexapeptide (Six repeats)</fullName>
    </submittedName>
</protein>
<dbReference type="InterPro" id="IPR051159">
    <property type="entry name" value="Hexapeptide_acetyltransf"/>
</dbReference>
<dbReference type="EMBL" id="CAADFM010000008">
    <property type="protein sequence ID" value="VFK07245.1"/>
    <property type="molecule type" value="Genomic_DNA"/>
</dbReference>
<gene>
    <name evidence="2" type="ORF">BECKLPF1236A_GA0070988_1000822</name>
    <name evidence="3" type="ORF">BECKLPF1236C_GA0070990_1000922</name>
</gene>
<feature type="transmembrane region" description="Helical" evidence="1">
    <location>
        <begin position="12"/>
        <end position="30"/>
    </location>
</feature>
<dbReference type="AlphaFoldDB" id="A0A450X421"/>
<keyword evidence="1" id="KW-0812">Transmembrane</keyword>
<evidence type="ECO:0000256" key="1">
    <source>
        <dbReference type="SAM" id="Phobius"/>
    </source>
</evidence>